<keyword evidence="1" id="KW-1133">Transmembrane helix</keyword>
<keyword evidence="1" id="KW-0812">Transmembrane</keyword>
<dbReference type="EMBL" id="CAJHOF010000011">
    <property type="protein sequence ID" value="CAD7288948.1"/>
    <property type="molecule type" value="Genomic_DNA"/>
</dbReference>
<proteinExistence type="predicted"/>
<feature type="transmembrane region" description="Helical" evidence="1">
    <location>
        <begin position="35"/>
        <end position="58"/>
    </location>
</feature>
<evidence type="ECO:0008006" key="4">
    <source>
        <dbReference type="Google" id="ProtNLM"/>
    </source>
</evidence>
<organism evidence="2 3">
    <name type="scientific">Campylobacter majalis</name>
    <dbReference type="NCBI Taxonomy" id="2790656"/>
    <lineage>
        <taxon>Bacteria</taxon>
        <taxon>Pseudomonadati</taxon>
        <taxon>Campylobacterota</taxon>
        <taxon>Epsilonproteobacteria</taxon>
        <taxon>Campylobacterales</taxon>
        <taxon>Campylobacteraceae</taxon>
        <taxon>Campylobacter</taxon>
    </lineage>
</organism>
<keyword evidence="1" id="KW-0472">Membrane</keyword>
<dbReference type="RefSeq" id="WP_229933053.1">
    <property type="nucleotide sequence ID" value="NZ_CAJHOF010000011.1"/>
</dbReference>
<evidence type="ECO:0000313" key="2">
    <source>
        <dbReference type="EMBL" id="CAD7288948.1"/>
    </source>
</evidence>
<keyword evidence="3" id="KW-1185">Reference proteome</keyword>
<dbReference type="Proteomes" id="UP000789803">
    <property type="component" value="Unassembled WGS sequence"/>
</dbReference>
<dbReference type="Pfam" id="PF09624">
    <property type="entry name" value="DUF2393"/>
    <property type="match status" value="1"/>
</dbReference>
<evidence type="ECO:0000313" key="3">
    <source>
        <dbReference type="Proteomes" id="UP000789803"/>
    </source>
</evidence>
<accession>A0ABM8Q850</accession>
<feature type="transmembrane region" description="Helical" evidence="1">
    <location>
        <begin position="7"/>
        <end position="29"/>
    </location>
</feature>
<dbReference type="InterPro" id="IPR013417">
    <property type="entry name" value="CHP02588"/>
</dbReference>
<gene>
    <name evidence="2" type="ORF">LMG7974_01259</name>
</gene>
<comment type="caution">
    <text evidence="2">The sequence shown here is derived from an EMBL/GenBank/DDBJ whole genome shotgun (WGS) entry which is preliminary data.</text>
</comment>
<protein>
    <recommendedName>
        <fullName evidence="4">DUF2393 domain-containing protein</fullName>
    </recommendedName>
</protein>
<name>A0ABM8Q850_9BACT</name>
<sequence>MTSSYFTIVHILVLIVIFVLSMLFLFLSFKADRKLFISLLFTNVLVSTFLAVFLMPVLDKYTKKAVLENVKHQRVLRNESIVFNGTVKNIGKFKISVCNFNVKLINQALSKNNMGGESFFKSSGASLFSWLFTENNTNNKPNTVEYSFAVVKDLDAKKSETFSVSMPYPTYFSHTTIINKISCY</sequence>
<reference evidence="2 3" key="1">
    <citation type="submission" date="2020-11" db="EMBL/GenBank/DDBJ databases">
        <authorList>
            <person name="Peeters C."/>
        </authorList>
    </citation>
    <scope>NUCLEOTIDE SEQUENCE [LARGE SCALE GENOMIC DNA]</scope>
    <source>
        <strain evidence="2 3">LMG 7974</strain>
    </source>
</reference>
<evidence type="ECO:0000256" key="1">
    <source>
        <dbReference type="SAM" id="Phobius"/>
    </source>
</evidence>